<name>A0A073IWH6_9RHOB</name>
<dbReference type="AlphaFoldDB" id="A0A073IWH6"/>
<dbReference type="OrthoDB" id="5298817at2"/>
<evidence type="ECO:0000313" key="3">
    <source>
        <dbReference type="Proteomes" id="UP000027746"/>
    </source>
</evidence>
<comment type="caution">
    <text evidence="2">The sequence shown here is derived from an EMBL/GenBank/DDBJ whole genome shotgun (WGS) entry which is preliminary data.</text>
</comment>
<reference evidence="2 3" key="1">
    <citation type="submission" date="2014-01" db="EMBL/GenBank/DDBJ databases">
        <title>Sulfitobacter sp. H3 (MCCC 1A00686) Genome Sequencing.</title>
        <authorList>
            <person name="Lai Q."/>
            <person name="Hong Z."/>
        </authorList>
    </citation>
    <scope>NUCLEOTIDE SEQUENCE [LARGE SCALE GENOMIC DNA]</scope>
    <source>
        <strain evidence="2 3">H3</strain>
    </source>
</reference>
<sequence length="267" mass="29185">MTSTGHNLPATPTAETYGALETAYNFFNERLFDGRLMPCLFVMQRAKSTRCGHFHAEIWQSQKVEGYAADEIAINPNQMMAAGLQENMQTLAHEMCHLEQHHFGEPSRNGYHNKEWGAMMDKIGLTPSNTGKPGGKRTGQQMADYIEPGGPFEAALAELLEDGFMIPWLSIDTTPPPKEAKPSTRAKFTCVGCGSNAWGKPVLHIHCADCKLPMIPNTVEPDEAAAMLAGYLKPDEIARILGLSVKPAAPLSDPDQIDVEDYIKGAA</sequence>
<proteinExistence type="predicted"/>
<dbReference type="InterPro" id="IPR006640">
    <property type="entry name" value="SprT-like_domain"/>
</dbReference>
<dbReference type="Pfam" id="PF10263">
    <property type="entry name" value="SprT-like"/>
    <property type="match status" value="1"/>
</dbReference>
<keyword evidence="3" id="KW-1185">Reference proteome</keyword>
<accession>A0A073IWH6</accession>
<gene>
    <name evidence="2" type="ORF">SUH3_11830</name>
</gene>
<evidence type="ECO:0000313" key="2">
    <source>
        <dbReference type="EMBL" id="KEJ93955.1"/>
    </source>
</evidence>
<organism evidence="2 3">
    <name type="scientific">Pseudosulfitobacter pseudonitzschiae</name>
    <dbReference type="NCBI Taxonomy" id="1402135"/>
    <lineage>
        <taxon>Bacteria</taxon>
        <taxon>Pseudomonadati</taxon>
        <taxon>Pseudomonadota</taxon>
        <taxon>Alphaproteobacteria</taxon>
        <taxon>Rhodobacterales</taxon>
        <taxon>Roseobacteraceae</taxon>
        <taxon>Pseudosulfitobacter</taxon>
    </lineage>
</organism>
<dbReference type="Proteomes" id="UP000027746">
    <property type="component" value="Unassembled WGS sequence"/>
</dbReference>
<feature type="domain" description="SprT-like" evidence="1">
    <location>
        <begin position="23"/>
        <end position="125"/>
    </location>
</feature>
<dbReference type="RefSeq" id="WP_051694674.1">
    <property type="nucleotide sequence ID" value="NZ_FQVP01000008.1"/>
</dbReference>
<dbReference type="GO" id="GO:0006950">
    <property type="term" value="P:response to stress"/>
    <property type="evidence" value="ECO:0007669"/>
    <property type="project" value="UniProtKB-ARBA"/>
</dbReference>
<evidence type="ECO:0000259" key="1">
    <source>
        <dbReference type="Pfam" id="PF10263"/>
    </source>
</evidence>
<protein>
    <recommendedName>
        <fullName evidence="1">SprT-like domain-containing protein</fullName>
    </recommendedName>
</protein>
<dbReference type="EMBL" id="JAMD01000021">
    <property type="protein sequence ID" value="KEJ93955.1"/>
    <property type="molecule type" value="Genomic_DNA"/>
</dbReference>